<dbReference type="GO" id="GO:0006351">
    <property type="term" value="P:DNA-templated transcription"/>
    <property type="evidence" value="ECO:0007669"/>
    <property type="project" value="InterPro"/>
</dbReference>
<dbReference type="InterPro" id="IPR009668">
    <property type="entry name" value="RNA_pol-assoc_fac_A49-like"/>
</dbReference>
<dbReference type="STRING" id="90262.A0A1X2I4H9"/>
<keyword evidence="5" id="KW-0539">Nucleus</keyword>
<name>A0A1X2I4H9_9FUNG</name>
<protein>
    <submittedName>
        <fullName evidence="6">Uncharacterized protein</fullName>
    </submittedName>
</protein>
<dbReference type="GO" id="GO:0003677">
    <property type="term" value="F:DNA binding"/>
    <property type="evidence" value="ECO:0007669"/>
    <property type="project" value="InterPro"/>
</dbReference>
<keyword evidence="3" id="KW-0240">DNA-directed RNA polymerase</keyword>
<organism evidence="6 7">
    <name type="scientific">Absidia repens</name>
    <dbReference type="NCBI Taxonomy" id="90262"/>
    <lineage>
        <taxon>Eukaryota</taxon>
        <taxon>Fungi</taxon>
        <taxon>Fungi incertae sedis</taxon>
        <taxon>Mucoromycota</taxon>
        <taxon>Mucoromycotina</taxon>
        <taxon>Mucoromycetes</taxon>
        <taxon>Mucorales</taxon>
        <taxon>Cunninghamellaceae</taxon>
        <taxon>Absidia</taxon>
    </lineage>
</organism>
<keyword evidence="7" id="KW-1185">Reference proteome</keyword>
<accession>A0A1X2I4H9</accession>
<evidence type="ECO:0000256" key="5">
    <source>
        <dbReference type="ARBA" id="ARBA00023242"/>
    </source>
</evidence>
<sequence>MIFTGRNFGENGPRDLHCKYYLDVYSKKNQKVMGTPTRVVSMRQNVKTLSNVTINNKSFKLQRTNLGMSFGTAKAKQQLWDEARNLVRADDILDELAYVQREVGLNTANLPTHSYLRDHEEFFEGVQNLLPFSQHQDHANHQFDWEKGCLRLHLFIYLSYLMAYYNEVKRFELYDGECLQNTLKNPPSLITKG</sequence>
<evidence type="ECO:0000313" key="7">
    <source>
        <dbReference type="Proteomes" id="UP000193560"/>
    </source>
</evidence>
<dbReference type="EMBL" id="MCGE01000028">
    <property type="protein sequence ID" value="ORZ09192.1"/>
    <property type="molecule type" value="Genomic_DNA"/>
</dbReference>
<reference evidence="6 7" key="1">
    <citation type="submission" date="2016-07" db="EMBL/GenBank/DDBJ databases">
        <title>Pervasive Adenine N6-methylation of Active Genes in Fungi.</title>
        <authorList>
            <consortium name="DOE Joint Genome Institute"/>
            <person name="Mondo S.J."/>
            <person name="Dannebaum R.O."/>
            <person name="Kuo R.C."/>
            <person name="Labutti K."/>
            <person name="Haridas S."/>
            <person name="Kuo A."/>
            <person name="Salamov A."/>
            <person name="Ahrendt S.R."/>
            <person name="Lipzen A."/>
            <person name="Sullivan W."/>
            <person name="Andreopoulos W.B."/>
            <person name="Clum A."/>
            <person name="Lindquist E."/>
            <person name="Daum C."/>
            <person name="Ramamoorthy G.K."/>
            <person name="Gryganskyi A."/>
            <person name="Culley D."/>
            <person name="Magnuson J.K."/>
            <person name="James T.Y."/>
            <person name="O'Malley M.A."/>
            <person name="Stajich J.E."/>
            <person name="Spatafora J.W."/>
            <person name="Visel A."/>
            <person name="Grigoriev I.V."/>
        </authorList>
    </citation>
    <scope>NUCLEOTIDE SEQUENCE [LARGE SCALE GENOMIC DNA]</scope>
    <source>
        <strain evidence="6 7">NRRL 1336</strain>
    </source>
</reference>
<comment type="caution">
    <text evidence="6">The sequence shown here is derived from an EMBL/GenBank/DDBJ whole genome shotgun (WGS) entry which is preliminary data.</text>
</comment>
<comment type="subcellular location">
    <subcellularLocation>
        <location evidence="1">Nucleus</location>
        <location evidence="1">Nucleolus</location>
    </subcellularLocation>
</comment>
<evidence type="ECO:0000256" key="2">
    <source>
        <dbReference type="ARBA" id="ARBA00009430"/>
    </source>
</evidence>
<dbReference type="Pfam" id="PF06870">
    <property type="entry name" value="RNA_pol_I_A49"/>
    <property type="match status" value="1"/>
</dbReference>
<evidence type="ECO:0000256" key="4">
    <source>
        <dbReference type="ARBA" id="ARBA00023163"/>
    </source>
</evidence>
<gene>
    <name evidence="6" type="ORF">BCR42DRAFT_396321</name>
</gene>
<evidence type="ECO:0000256" key="3">
    <source>
        <dbReference type="ARBA" id="ARBA00022478"/>
    </source>
</evidence>
<dbReference type="PANTHER" id="PTHR14440">
    <property type="entry name" value="DNA-DIRECTED RNA POLYMERASE I SUBUNIT RPA49"/>
    <property type="match status" value="1"/>
</dbReference>
<proteinExistence type="inferred from homology"/>
<dbReference type="AlphaFoldDB" id="A0A1X2I4H9"/>
<dbReference type="OrthoDB" id="532500at2759"/>
<evidence type="ECO:0000313" key="6">
    <source>
        <dbReference type="EMBL" id="ORZ09192.1"/>
    </source>
</evidence>
<evidence type="ECO:0000256" key="1">
    <source>
        <dbReference type="ARBA" id="ARBA00004604"/>
    </source>
</evidence>
<dbReference type="Proteomes" id="UP000193560">
    <property type="component" value="Unassembled WGS sequence"/>
</dbReference>
<keyword evidence="4" id="KW-0804">Transcription</keyword>
<dbReference type="GO" id="GO:0000428">
    <property type="term" value="C:DNA-directed RNA polymerase complex"/>
    <property type="evidence" value="ECO:0007669"/>
    <property type="project" value="UniProtKB-KW"/>
</dbReference>
<dbReference type="GO" id="GO:0005730">
    <property type="term" value="C:nucleolus"/>
    <property type="evidence" value="ECO:0007669"/>
    <property type="project" value="UniProtKB-SubCell"/>
</dbReference>
<comment type="similarity">
    <text evidence="2">Belongs to the eukaryotic RPA49/POLR1E RNA polymerase subunit family.</text>
</comment>